<gene>
    <name evidence="1" type="ORF">PXEA_LOCUS34965</name>
</gene>
<name>A0A3S5CV86_9PLAT</name>
<dbReference type="EMBL" id="CAAALY010269736">
    <property type="protein sequence ID" value="VEL41525.1"/>
    <property type="molecule type" value="Genomic_DNA"/>
</dbReference>
<protein>
    <submittedName>
        <fullName evidence="1">Uncharacterized protein</fullName>
    </submittedName>
</protein>
<organism evidence="1 2">
    <name type="scientific">Protopolystoma xenopodis</name>
    <dbReference type="NCBI Taxonomy" id="117903"/>
    <lineage>
        <taxon>Eukaryota</taxon>
        <taxon>Metazoa</taxon>
        <taxon>Spiralia</taxon>
        <taxon>Lophotrochozoa</taxon>
        <taxon>Platyhelminthes</taxon>
        <taxon>Monogenea</taxon>
        <taxon>Polyopisthocotylea</taxon>
        <taxon>Polystomatidea</taxon>
        <taxon>Polystomatidae</taxon>
        <taxon>Protopolystoma</taxon>
    </lineage>
</organism>
<comment type="caution">
    <text evidence="1">The sequence shown here is derived from an EMBL/GenBank/DDBJ whole genome shotgun (WGS) entry which is preliminary data.</text>
</comment>
<dbReference type="AlphaFoldDB" id="A0A3S5CV86"/>
<evidence type="ECO:0000313" key="2">
    <source>
        <dbReference type="Proteomes" id="UP000784294"/>
    </source>
</evidence>
<proteinExistence type="predicted"/>
<dbReference type="Proteomes" id="UP000784294">
    <property type="component" value="Unassembled WGS sequence"/>
</dbReference>
<sequence>MGQCGKKSYRLNVTSPANHKLKSAVGSRLVAAIKELPTYEEERASVERLIRPDGNCAYALLEISAPAGLEIWAVRSGVDALNPRPKECIRSHFGFEEDNDAAITLHFPDLENVTETEYYVIVSSNRHG</sequence>
<reference evidence="1" key="1">
    <citation type="submission" date="2018-11" db="EMBL/GenBank/DDBJ databases">
        <authorList>
            <consortium name="Pathogen Informatics"/>
        </authorList>
    </citation>
    <scope>NUCLEOTIDE SEQUENCE</scope>
</reference>
<accession>A0A3S5CV86</accession>
<evidence type="ECO:0000313" key="1">
    <source>
        <dbReference type="EMBL" id="VEL41525.1"/>
    </source>
</evidence>
<keyword evidence="2" id="KW-1185">Reference proteome</keyword>